<protein>
    <submittedName>
        <fullName evidence="2">HET-domain-containing protein</fullName>
    </submittedName>
</protein>
<keyword evidence="3" id="KW-1185">Reference proteome</keyword>
<dbReference type="InterPro" id="IPR010730">
    <property type="entry name" value="HET"/>
</dbReference>
<dbReference type="PANTHER" id="PTHR33112">
    <property type="entry name" value="DOMAIN PROTEIN, PUTATIVE-RELATED"/>
    <property type="match status" value="1"/>
</dbReference>
<dbReference type="OrthoDB" id="5386922at2759"/>
<evidence type="ECO:0000313" key="3">
    <source>
        <dbReference type="Proteomes" id="UP000244855"/>
    </source>
</evidence>
<organism evidence="2 3">
    <name type="scientific">Periconia macrospinosa</name>
    <dbReference type="NCBI Taxonomy" id="97972"/>
    <lineage>
        <taxon>Eukaryota</taxon>
        <taxon>Fungi</taxon>
        <taxon>Dikarya</taxon>
        <taxon>Ascomycota</taxon>
        <taxon>Pezizomycotina</taxon>
        <taxon>Dothideomycetes</taxon>
        <taxon>Pleosporomycetidae</taxon>
        <taxon>Pleosporales</taxon>
        <taxon>Massarineae</taxon>
        <taxon>Periconiaceae</taxon>
        <taxon>Periconia</taxon>
    </lineage>
</organism>
<feature type="domain" description="Heterokaryon incompatibility" evidence="1">
    <location>
        <begin position="211"/>
        <end position="359"/>
    </location>
</feature>
<evidence type="ECO:0000259" key="1">
    <source>
        <dbReference type="Pfam" id="PF06985"/>
    </source>
</evidence>
<sequence length="682" mass="76652">MEPIRFPDARRRFDHLCDVCKMTFQGDFFEKERSTKPHRNIYTLSTSAGEGCHMCSLIMVSISPEVVDHLKLDLDNSFVDHGEQIVVAFEKFEEYSSLDVLAQSPSLPPCEFDFIWSDGRYRVAHLVILPSSDDDCSDRIFCDSNYSELTIMQITKWLGQCIREHTDCFDMQVVAATRDILPTRLLDLTGVKSGGQVRLISTESLPRNTIYATLSHCWGGGCALTLTTDNLARLEAGVSTQDLPKTFRDSVVVTLDLNIAYLWIDALCIIQDSVGDQDWLYEASIMGDIYANSYITIAATTSPNSNGGLIHQRNPLQMWPCRLRAQSTGLEDDVLVVKFSEDCPRGQRPLSDRAWAYQEWLLSRRLLHFCADQVRWECYCLAASEVWPDGLRKDDPKFCDTPTKVLIAHSRSEPEKLHTLWESIRGAYSGKLLTKSTDRLAAFAGIARMVHQVLKSPSQDYVAGLWKPEILQELLWIRYGDNICVSWDMDAYIAPTWSWASVNGRHYISKTGHNDMVYHASAKTEMVPVGDEYGPIKSAKLLLKCSPSTIVLSYGKERSTFPSLNWSATAIRDLSTDIACALHLDDCASDQSPQRAAMVFSYIPILSYKPTGTRVTISGLVIRASPGPRSQFIRIGVLDLLHLDKNQDEVFQALRISRNSQEGPDAAGSRDRGQAIEEIEMI</sequence>
<dbReference type="EMBL" id="KZ805462">
    <property type="protein sequence ID" value="PVH96539.1"/>
    <property type="molecule type" value="Genomic_DNA"/>
</dbReference>
<dbReference type="PANTHER" id="PTHR33112:SF16">
    <property type="entry name" value="HETEROKARYON INCOMPATIBILITY DOMAIN-CONTAINING PROTEIN"/>
    <property type="match status" value="1"/>
</dbReference>
<dbReference type="STRING" id="97972.A0A2V1DH49"/>
<accession>A0A2V1DH49</accession>
<dbReference type="Pfam" id="PF06985">
    <property type="entry name" value="HET"/>
    <property type="match status" value="1"/>
</dbReference>
<evidence type="ECO:0000313" key="2">
    <source>
        <dbReference type="EMBL" id="PVH96539.1"/>
    </source>
</evidence>
<proteinExistence type="predicted"/>
<dbReference type="Proteomes" id="UP000244855">
    <property type="component" value="Unassembled WGS sequence"/>
</dbReference>
<name>A0A2V1DH49_9PLEO</name>
<reference evidence="2 3" key="1">
    <citation type="journal article" date="2018" name="Sci. Rep.">
        <title>Comparative genomics provides insights into the lifestyle and reveals functional heterogeneity of dark septate endophytic fungi.</title>
        <authorList>
            <person name="Knapp D.G."/>
            <person name="Nemeth J.B."/>
            <person name="Barry K."/>
            <person name="Hainaut M."/>
            <person name="Henrissat B."/>
            <person name="Johnson J."/>
            <person name="Kuo A."/>
            <person name="Lim J.H.P."/>
            <person name="Lipzen A."/>
            <person name="Nolan M."/>
            <person name="Ohm R.A."/>
            <person name="Tamas L."/>
            <person name="Grigoriev I.V."/>
            <person name="Spatafora J.W."/>
            <person name="Nagy L.G."/>
            <person name="Kovacs G.M."/>
        </authorList>
    </citation>
    <scope>NUCLEOTIDE SEQUENCE [LARGE SCALE GENOMIC DNA]</scope>
    <source>
        <strain evidence="2 3">DSE2036</strain>
    </source>
</reference>
<gene>
    <name evidence="2" type="ORF">DM02DRAFT_617191</name>
</gene>
<dbReference type="AlphaFoldDB" id="A0A2V1DH49"/>